<accession>A0A0E9PA65</accession>
<dbReference type="EMBL" id="GBXM01107627">
    <property type="protein sequence ID" value="JAH00950.1"/>
    <property type="molecule type" value="Transcribed_RNA"/>
</dbReference>
<organism evidence="1">
    <name type="scientific">Anguilla anguilla</name>
    <name type="common">European freshwater eel</name>
    <name type="synonym">Muraena anguilla</name>
    <dbReference type="NCBI Taxonomy" id="7936"/>
    <lineage>
        <taxon>Eukaryota</taxon>
        <taxon>Metazoa</taxon>
        <taxon>Chordata</taxon>
        <taxon>Craniata</taxon>
        <taxon>Vertebrata</taxon>
        <taxon>Euteleostomi</taxon>
        <taxon>Actinopterygii</taxon>
        <taxon>Neopterygii</taxon>
        <taxon>Teleostei</taxon>
        <taxon>Anguilliformes</taxon>
        <taxon>Anguillidae</taxon>
        <taxon>Anguilla</taxon>
    </lineage>
</organism>
<reference evidence="1" key="2">
    <citation type="journal article" date="2015" name="Fish Shellfish Immunol.">
        <title>Early steps in the European eel (Anguilla anguilla)-Vibrio vulnificus interaction in the gills: Role of the RtxA13 toxin.</title>
        <authorList>
            <person name="Callol A."/>
            <person name="Pajuelo D."/>
            <person name="Ebbesson L."/>
            <person name="Teles M."/>
            <person name="MacKenzie S."/>
            <person name="Amaro C."/>
        </authorList>
    </citation>
    <scope>NUCLEOTIDE SEQUENCE</scope>
</reference>
<protein>
    <submittedName>
        <fullName evidence="1">Uncharacterized protein</fullName>
    </submittedName>
</protein>
<name>A0A0E9PA65_ANGAN</name>
<dbReference type="AlphaFoldDB" id="A0A0E9PA65"/>
<reference evidence="1" key="1">
    <citation type="submission" date="2014-11" db="EMBL/GenBank/DDBJ databases">
        <authorList>
            <person name="Amaro Gonzalez C."/>
        </authorList>
    </citation>
    <scope>NUCLEOTIDE SEQUENCE</scope>
</reference>
<proteinExistence type="predicted"/>
<evidence type="ECO:0000313" key="1">
    <source>
        <dbReference type="EMBL" id="JAH00950.1"/>
    </source>
</evidence>
<sequence length="38" mass="4412">MLIAALEEIEKLVQCNDFLQMAPVKIIMEEDSFRLSRS</sequence>